<evidence type="ECO:0000256" key="3">
    <source>
        <dbReference type="ARBA" id="ARBA00023295"/>
    </source>
</evidence>
<name>A0A327WNF4_LARAB</name>
<dbReference type="GO" id="GO:0004553">
    <property type="term" value="F:hydrolase activity, hydrolyzing O-glycosyl compounds"/>
    <property type="evidence" value="ECO:0007669"/>
    <property type="project" value="TreeGrafter"/>
</dbReference>
<comment type="similarity">
    <text evidence="1">Belongs to the glycosyl hydrolase 39 family.</text>
</comment>
<dbReference type="PANTHER" id="PTHR12631:SF10">
    <property type="entry name" value="BETA-XYLOSIDASE-LIKE PROTEIN-RELATED"/>
    <property type="match status" value="1"/>
</dbReference>
<dbReference type="Proteomes" id="UP000248790">
    <property type="component" value="Unassembled WGS sequence"/>
</dbReference>
<dbReference type="EMBL" id="QLMC01000006">
    <property type="protein sequence ID" value="RAJ93231.1"/>
    <property type="molecule type" value="Genomic_DNA"/>
</dbReference>
<organism evidence="6 7">
    <name type="scientific">Larkinella arboricola</name>
    <dbReference type="NCBI Taxonomy" id="643671"/>
    <lineage>
        <taxon>Bacteria</taxon>
        <taxon>Pseudomonadati</taxon>
        <taxon>Bacteroidota</taxon>
        <taxon>Cytophagia</taxon>
        <taxon>Cytophagales</taxon>
        <taxon>Spirosomataceae</taxon>
        <taxon>Larkinella</taxon>
    </lineage>
</organism>
<dbReference type="InterPro" id="IPR051923">
    <property type="entry name" value="Glycosyl_Hydrolase_39"/>
</dbReference>
<dbReference type="InterPro" id="IPR049166">
    <property type="entry name" value="GH39_cat"/>
</dbReference>
<keyword evidence="2 6" id="KW-0378">Hydrolase</keyword>
<keyword evidence="3" id="KW-0326">Glycosidase</keyword>
<dbReference type="InterPro" id="IPR017853">
    <property type="entry name" value="GH"/>
</dbReference>
<dbReference type="OrthoDB" id="9776971at2"/>
<accession>A0A327WNF4</accession>
<dbReference type="RefSeq" id="WP_111630754.1">
    <property type="nucleotide sequence ID" value="NZ_QLMC01000006.1"/>
</dbReference>
<evidence type="ECO:0000259" key="5">
    <source>
        <dbReference type="Pfam" id="PF01229"/>
    </source>
</evidence>
<dbReference type="Pfam" id="PF01229">
    <property type="entry name" value="Glyco_hydro_39"/>
    <property type="match status" value="1"/>
</dbReference>
<gene>
    <name evidence="6" type="ORF">LX87_04743</name>
</gene>
<evidence type="ECO:0000256" key="4">
    <source>
        <dbReference type="SAM" id="SignalP"/>
    </source>
</evidence>
<keyword evidence="4" id="KW-0732">Signal</keyword>
<feature type="signal peptide" evidence="4">
    <location>
        <begin position="1"/>
        <end position="20"/>
    </location>
</feature>
<dbReference type="PANTHER" id="PTHR12631">
    <property type="entry name" value="ALPHA-L-IDURONIDASE"/>
    <property type="match status" value="1"/>
</dbReference>
<keyword evidence="7" id="KW-1185">Reference proteome</keyword>
<sequence>MKLNPLLLTAFLNLSGALLAQPVQVNVGFGEKMGPMRMEQMALGQGGLSEEPMLSSRLTEIRALKPGIIRLFVSEYYDVLPQPGTYHFRTLDSMVASILQTGAKPLMALCVKPKVLFPKIDQDIVEPTDYKQWEELVYTIVKHYRDRNAGIRYWEVGNEVDIGEDGGTPYRFKPESYARYYKHTVAAVLRADPTARVGGPALAWFKSPILPALLDACSKEKIPLHFVSWHHYNNSPQAIRNQIEYVQGLLKKHPDLKAETIIDEWNVDLFNPILDPRYQPCYVAETIWQMKDAGLDWSCYYHIRDWYVSYETFAKVFSPSGTAFMTRWWNRQAQFSGLIDYQNQIRPAYFTFKLLSRLAGERLKVSSTSDKVHGFAAHDLQLQMHNLMLWNFSDQAVEVEVNLKDLPKAMRTRHIVLDATGAGNDENQRLRPEPFVQIKQGTQKLTVKLEPWAVHYWSLE</sequence>
<evidence type="ECO:0000313" key="6">
    <source>
        <dbReference type="EMBL" id="RAJ93231.1"/>
    </source>
</evidence>
<evidence type="ECO:0000256" key="2">
    <source>
        <dbReference type="ARBA" id="ARBA00022801"/>
    </source>
</evidence>
<feature type="chain" id="PRO_5016355784" evidence="4">
    <location>
        <begin position="21"/>
        <end position="460"/>
    </location>
</feature>
<dbReference type="AlphaFoldDB" id="A0A327WNF4"/>
<comment type="caution">
    <text evidence="6">The sequence shown here is derived from an EMBL/GenBank/DDBJ whole genome shotgun (WGS) entry which is preliminary data.</text>
</comment>
<proteinExistence type="inferred from homology"/>
<protein>
    <submittedName>
        <fullName evidence="6">Glycosyl hydrolase family 39</fullName>
    </submittedName>
</protein>
<evidence type="ECO:0000313" key="7">
    <source>
        <dbReference type="Proteomes" id="UP000248790"/>
    </source>
</evidence>
<reference evidence="6 7" key="1">
    <citation type="submission" date="2018-06" db="EMBL/GenBank/DDBJ databases">
        <title>Genomic Encyclopedia of Archaeal and Bacterial Type Strains, Phase II (KMG-II): from individual species to whole genera.</title>
        <authorList>
            <person name="Goeker M."/>
        </authorList>
    </citation>
    <scope>NUCLEOTIDE SEQUENCE [LARGE SCALE GENOMIC DNA]</scope>
    <source>
        <strain evidence="6 7">DSM 21851</strain>
    </source>
</reference>
<dbReference type="Gene3D" id="3.20.20.80">
    <property type="entry name" value="Glycosidases"/>
    <property type="match status" value="1"/>
</dbReference>
<evidence type="ECO:0000256" key="1">
    <source>
        <dbReference type="ARBA" id="ARBA00008875"/>
    </source>
</evidence>
<dbReference type="SUPFAM" id="SSF51445">
    <property type="entry name" value="(Trans)glycosidases"/>
    <property type="match status" value="1"/>
</dbReference>
<feature type="domain" description="Glycosyl hydrolases family 39 N-terminal catalytic" evidence="5">
    <location>
        <begin position="84"/>
        <end position="370"/>
    </location>
</feature>